<evidence type="ECO:0000256" key="1">
    <source>
        <dbReference type="ARBA" id="ARBA00004496"/>
    </source>
</evidence>
<protein>
    <recommendedName>
        <fullName evidence="7">ESX secretion-associated protein EspG</fullName>
    </recommendedName>
</protein>
<dbReference type="KEGG" id="led:BBK82_37655"/>
<comment type="subcellular location">
    <subcellularLocation>
        <location evidence="1">Cytoplasm</location>
    </subcellularLocation>
</comment>
<proteinExistence type="inferred from homology"/>
<dbReference type="STRING" id="1586287.BBK82_37655"/>
<evidence type="ECO:0000256" key="3">
    <source>
        <dbReference type="ARBA" id="ARBA00022490"/>
    </source>
</evidence>
<evidence type="ECO:0000313" key="6">
    <source>
        <dbReference type="Proteomes" id="UP000093053"/>
    </source>
</evidence>
<keyword evidence="6" id="KW-1185">Reference proteome</keyword>
<comment type="similarity">
    <text evidence="2">Belongs to the EspG family.</text>
</comment>
<dbReference type="InterPro" id="IPR025734">
    <property type="entry name" value="EspG"/>
</dbReference>
<organism evidence="5 6">
    <name type="scientific">Lentzea guizhouensis</name>
    <dbReference type="NCBI Taxonomy" id="1586287"/>
    <lineage>
        <taxon>Bacteria</taxon>
        <taxon>Bacillati</taxon>
        <taxon>Actinomycetota</taxon>
        <taxon>Actinomycetes</taxon>
        <taxon>Pseudonocardiales</taxon>
        <taxon>Pseudonocardiaceae</taxon>
        <taxon>Lentzea</taxon>
    </lineage>
</organism>
<accession>A0A1B2HT16</accession>
<dbReference type="AlphaFoldDB" id="A0A1B2HT16"/>
<dbReference type="Proteomes" id="UP000093053">
    <property type="component" value="Chromosome"/>
</dbReference>
<dbReference type="EMBL" id="CP016793">
    <property type="protein sequence ID" value="ANZ40864.1"/>
    <property type="molecule type" value="Genomic_DNA"/>
</dbReference>
<keyword evidence="3" id="KW-0963">Cytoplasm</keyword>
<name>A0A1B2HT16_9PSEU</name>
<gene>
    <name evidence="5" type="ORF">BBK82_37655</name>
</gene>
<dbReference type="OrthoDB" id="5175124at2"/>
<sequence>MARRLPATGAVVLSHLEFDLVWEDLGFGDLPAALDVPSHGATEAERDQLAAGVAETLAGAGLVDDHDDVVPELEELLGMLHHHAVSVDALVFADQPWRVLAAVRGSRGVLAVLNNEELALEPMARDDLVRAVVKVLGEHPAGPGEQVRLPRAAYSAALQGYVDHGYHGLERALADAGVRGSAMRPLITIAEAGRIGAGQLAVTGGRGRSPVLTWSDTKAGRYAITTEHVHEEQWVRVVPADPAWITRRLTDMVAEAG</sequence>
<evidence type="ECO:0000256" key="2">
    <source>
        <dbReference type="ARBA" id="ARBA00006411"/>
    </source>
</evidence>
<evidence type="ECO:0000313" key="5">
    <source>
        <dbReference type="EMBL" id="ANZ40864.1"/>
    </source>
</evidence>
<evidence type="ECO:0000256" key="4">
    <source>
        <dbReference type="ARBA" id="ARBA00023186"/>
    </source>
</evidence>
<reference evidence="5 6" key="1">
    <citation type="submission" date="2016-07" db="EMBL/GenBank/DDBJ databases">
        <title>Complete genome sequence of the Lentzea guizhouensis DHS C013.</title>
        <authorList>
            <person name="Cao C."/>
        </authorList>
    </citation>
    <scope>NUCLEOTIDE SEQUENCE [LARGE SCALE GENOMIC DNA]</scope>
    <source>
        <strain evidence="5 6">DHS C013</strain>
    </source>
</reference>
<dbReference type="RefSeq" id="WP_065919201.1">
    <property type="nucleotide sequence ID" value="NZ_CP016793.1"/>
</dbReference>
<keyword evidence="4" id="KW-0143">Chaperone</keyword>
<evidence type="ECO:0008006" key="7">
    <source>
        <dbReference type="Google" id="ProtNLM"/>
    </source>
</evidence>
<dbReference type="Pfam" id="PF14011">
    <property type="entry name" value="ESX-1_EspG"/>
    <property type="match status" value="1"/>
</dbReference>